<keyword evidence="3" id="KW-1185">Reference proteome</keyword>
<evidence type="ECO:0000259" key="1">
    <source>
        <dbReference type="Pfam" id="PF21311"/>
    </source>
</evidence>
<accession>A0ABR7LYB0</accession>
<evidence type="ECO:0000313" key="3">
    <source>
        <dbReference type="Proteomes" id="UP000805614"/>
    </source>
</evidence>
<evidence type="ECO:0000313" key="2">
    <source>
        <dbReference type="EMBL" id="MBC6469378.1"/>
    </source>
</evidence>
<feature type="domain" description="P68 RBP/TagC-like beta-propeller" evidence="1">
    <location>
        <begin position="61"/>
        <end position="325"/>
    </location>
</feature>
<reference evidence="2 3" key="1">
    <citation type="submission" date="2020-06" db="EMBL/GenBank/DDBJ databases">
        <title>Actinomadura xiongansis sp. nov., isolated from soil of Baiyangdian.</title>
        <authorList>
            <person name="Zhang X."/>
        </authorList>
    </citation>
    <scope>NUCLEOTIDE SEQUENCE [LARGE SCALE GENOMIC DNA]</scope>
    <source>
        <strain evidence="2 3">HBUM206468</strain>
    </source>
</reference>
<dbReference type="Proteomes" id="UP000805614">
    <property type="component" value="Unassembled WGS sequence"/>
</dbReference>
<gene>
    <name evidence="2" type="ORF">HKK74_28345</name>
</gene>
<dbReference type="Pfam" id="PF21311">
    <property type="entry name" value="Phage_RBD_prop"/>
    <property type="match status" value="1"/>
</dbReference>
<comment type="caution">
    <text evidence="2">The sequence shown here is derived from an EMBL/GenBank/DDBJ whole genome shotgun (WGS) entry which is preliminary data.</text>
</comment>
<dbReference type="RefSeq" id="WP_187246424.1">
    <property type="nucleotide sequence ID" value="NZ_BAAAOK010000009.1"/>
</dbReference>
<name>A0ABR7LYB0_9ACTN</name>
<organism evidence="2 3">
    <name type="scientific">Actinomadura alba</name>
    <dbReference type="NCBI Taxonomy" id="406431"/>
    <lineage>
        <taxon>Bacteria</taxon>
        <taxon>Bacillati</taxon>
        <taxon>Actinomycetota</taxon>
        <taxon>Actinomycetes</taxon>
        <taxon>Streptosporangiales</taxon>
        <taxon>Thermomonosporaceae</taxon>
        <taxon>Actinomadura</taxon>
    </lineage>
</organism>
<sequence>MSDALSRRRLLQGGGGVAAALALEVAGANNARAAIRRSRRFQLTAASNALLKERALTGARVLQSFGFDDVDRHIYTVQLRSGSPARNGDLCVTRLDPTGRRVGCMNLRGFGHGEQIGVESAGRGAAPYLWTEYRSSDGWGTRIARFRFVNGATIGSGHSGITDRTPRIAGLGSPRPAIDPWHDRLVVRYRKDGRLRAAVFDLDQAVRGRTDGRHRLADVRLPDPDPAAQPAQGFALFGQYMYLFHGTPYGHAGSKAPVGNARITCVDLNSGRVVERELTRAFQGLTYREPEGMAIQVISPSGRSPQARLCFGFASGPVGARRASIAYKPMPS</sequence>
<dbReference type="InterPro" id="IPR006311">
    <property type="entry name" value="TAT_signal"/>
</dbReference>
<dbReference type="InterPro" id="IPR048799">
    <property type="entry name" value="P68_RBP_TagC-like_beta-prop"/>
</dbReference>
<dbReference type="PROSITE" id="PS51318">
    <property type="entry name" value="TAT"/>
    <property type="match status" value="1"/>
</dbReference>
<dbReference type="EMBL" id="JABVEC010000026">
    <property type="protein sequence ID" value="MBC6469378.1"/>
    <property type="molecule type" value="Genomic_DNA"/>
</dbReference>
<protein>
    <submittedName>
        <fullName evidence="2">Teichoic acid biosynthesis protein C</fullName>
    </submittedName>
</protein>
<proteinExistence type="predicted"/>